<dbReference type="Proteomes" id="UP001189624">
    <property type="component" value="Chromosome 8"/>
</dbReference>
<keyword evidence="2" id="KW-0723">Serine/threonine-protein kinase</keyword>
<dbReference type="EMBL" id="OY731405">
    <property type="protein sequence ID" value="CAJ1972586.1"/>
    <property type="molecule type" value="Genomic_DNA"/>
</dbReference>
<dbReference type="InterPro" id="IPR050205">
    <property type="entry name" value="CDPK_Ser/Thr_kinases"/>
</dbReference>
<keyword evidence="7" id="KW-0106">Calcium</keyword>
<organism evidence="11 12">
    <name type="scientific">Sphenostylis stenocarpa</name>
    <dbReference type="NCBI Taxonomy" id="92480"/>
    <lineage>
        <taxon>Eukaryota</taxon>
        <taxon>Viridiplantae</taxon>
        <taxon>Streptophyta</taxon>
        <taxon>Embryophyta</taxon>
        <taxon>Tracheophyta</taxon>
        <taxon>Spermatophyta</taxon>
        <taxon>Magnoliopsida</taxon>
        <taxon>eudicotyledons</taxon>
        <taxon>Gunneridae</taxon>
        <taxon>Pentapetalae</taxon>
        <taxon>rosids</taxon>
        <taxon>fabids</taxon>
        <taxon>Fabales</taxon>
        <taxon>Fabaceae</taxon>
        <taxon>Papilionoideae</taxon>
        <taxon>50 kb inversion clade</taxon>
        <taxon>NPAAA clade</taxon>
        <taxon>indigoferoid/millettioid clade</taxon>
        <taxon>Phaseoleae</taxon>
        <taxon>Sphenostylis</taxon>
    </lineage>
</organism>
<keyword evidence="8" id="KW-0067">ATP-binding</keyword>
<dbReference type="Pfam" id="PF13499">
    <property type="entry name" value="EF-hand_7"/>
    <property type="match status" value="1"/>
</dbReference>
<evidence type="ECO:0000313" key="12">
    <source>
        <dbReference type="Proteomes" id="UP001189624"/>
    </source>
</evidence>
<dbReference type="Gene3D" id="1.10.510.10">
    <property type="entry name" value="Transferase(Phosphotransferase) domain 1"/>
    <property type="match status" value="1"/>
</dbReference>
<name>A0AA86TAH0_9FABA</name>
<dbReference type="GO" id="GO:0004674">
    <property type="term" value="F:protein serine/threonine kinase activity"/>
    <property type="evidence" value="ECO:0007669"/>
    <property type="project" value="UniProtKB-KW"/>
</dbReference>
<gene>
    <name evidence="11" type="ORF">AYBTSS11_LOCUS24637</name>
</gene>
<keyword evidence="3" id="KW-0597">Phosphoprotein</keyword>
<evidence type="ECO:0000259" key="9">
    <source>
        <dbReference type="PROSITE" id="PS50011"/>
    </source>
</evidence>
<dbReference type="SMART" id="SM00220">
    <property type="entry name" value="S_TKc"/>
    <property type="match status" value="1"/>
</dbReference>
<dbReference type="PROSITE" id="PS50011">
    <property type="entry name" value="PROTEIN_KINASE_DOM"/>
    <property type="match status" value="1"/>
</dbReference>
<evidence type="ECO:0000256" key="1">
    <source>
        <dbReference type="ARBA" id="ARBA00005354"/>
    </source>
</evidence>
<proteinExistence type="inferred from homology"/>
<protein>
    <recommendedName>
        <fullName evidence="13">Calcium-dependent protein kinase</fullName>
    </recommendedName>
</protein>
<evidence type="ECO:0008006" key="13">
    <source>
        <dbReference type="Google" id="ProtNLM"/>
    </source>
</evidence>
<dbReference type="GO" id="GO:0005524">
    <property type="term" value="F:ATP binding"/>
    <property type="evidence" value="ECO:0007669"/>
    <property type="project" value="UniProtKB-KW"/>
</dbReference>
<accession>A0AA86TAH0</accession>
<dbReference type="SUPFAM" id="SSF56112">
    <property type="entry name" value="Protein kinase-like (PK-like)"/>
    <property type="match status" value="1"/>
</dbReference>
<dbReference type="Pfam" id="PF13405">
    <property type="entry name" value="EF-hand_6"/>
    <property type="match status" value="1"/>
</dbReference>
<dbReference type="Gramene" id="rna-AYBTSS11_LOCUS24637">
    <property type="protein sequence ID" value="CAJ1972586.1"/>
    <property type="gene ID" value="gene-AYBTSS11_LOCUS24637"/>
</dbReference>
<feature type="domain" description="Protein kinase" evidence="9">
    <location>
        <begin position="1"/>
        <end position="190"/>
    </location>
</feature>
<dbReference type="SMART" id="SM00054">
    <property type="entry name" value="EFh"/>
    <property type="match status" value="3"/>
</dbReference>
<dbReference type="Gene3D" id="1.10.238.10">
    <property type="entry name" value="EF-hand"/>
    <property type="match status" value="2"/>
</dbReference>
<dbReference type="PANTHER" id="PTHR24349">
    <property type="entry name" value="SERINE/THREONINE-PROTEIN KINASE"/>
    <property type="match status" value="1"/>
</dbReference>
<reference evidence="11" key="1">
    <citation type="submission" date="2023-10" db="EMBL/GenBank/DDBJ databases">
        <authorList>
            <person name="Domelevo Entfellner J.-B."/>
        </authorList>
    </citation>
    <scope>NUCLEOTIDE SEQUENCE</scope>
</reference>
<dbReference type="InterPro" id="IPR002048">
    <property type="entry name" value="EF_hand_dom"/>
</dbReference>
<comment type="similarity">
    <text evidence="1">Belongs to the protein kinase superfamily. CAMK Ser/Thr protein kinase family. CaMK subfamily.</text>
</comment>
<dbReference type="Pfam" id="PF00069">
    <property type="entry name" value="Pkinase"/>
    <property type="match status" value="1"/>
</dbReference>
<evidence type="ECO:0000256" key="7">
    <source>
        <dbReference type="ARBA" id="ARBA00022837"/>
    </source>
</evidence>
<dbReference type="InterPro" id="IPR011992">
    <property type="entry name" value="EF-hand-dom_pair"/>
</dbReference>
<feature type="domain" description="EF-hand" evidence="10">
    <location>
        <begin position="269"/>
        <end position="304"/>
    </location>
</feature>
<keyword evidence="4" id="KW-0808">Transferase</keyword>
<evidence type="ECO:0000256" key="3">
    <source>
        <dbReference type="ARBA" id="ARBA00022553"/>
    </source>
</evidence>
<keyword evidence="5" id="KW-0547">Nucleotide-binding</keyword>
<sequence>MTRESEIYKLEIAKINTVLAKCVPAENDNLDFGLRMTPTSGIRIEAVHGKAHIERMYLCGGLTFEGTHISSVLSILDTSASGMDQISEVYTDIVGNAYYVAPEVLKRSYGKEIDVWNAGVILYILLSGVPPFWAESEKVEFVDILGGKLDMDSQPWPSISDAAKDLIRKMLTYDRKERITAAEALEHPWLKEDGEASEKHPDSAVLMRMKRFKAMNQMKKLALKAVAENLSEEETKGLRQMFNNMDTDGSGTITFEELKSGLSRLGSQLGESEIRQLMNAIDIDKTGTIDYCEFVAATMDRHKLEKGGNLLKAFQYFDMDDNGYITKDELTEAITGHQMGDEVFEDVDSDKLLTNNSRLARVKIVGEKLV</sequence>
<dbReference type="InterPro" id="IPR011009">
    <property type="entry name" value="Kinase-like_dom_sf"/>
</dbReference>
<evidence type="ECO:0000256" key="8">
    <source>
        <dbReference type="ARBA" id="ARBA00022840"/>
    </source>
</evidence>
<dbReference type="InterPro" id="IPR000719">
    <property type="entry name" value="Prot_kinase_dom"/>
</dbReference>
<keyword evidence="12" id="KW-1185">Reference proteome</keyword>
<feature type="domain" description="EF-hand" evidence="10">
    <location>
        <begin position="305"/>
        <end position="340"/>
    </location>
</feature>
<dbReference type="GO" id="GO:0005509">
    <property type="term" value="F:calcium ion binding"/>
    <property type="evidence" value="ECO:0007669"/>
    <property type="project" value="InterPro"/>
</dbReference>
<dbReference type="CDD" id="cd00051">
    <property type="entry name" value="EFh"/>
    <property type="match status" value="1"/>
</dbReference>
<dbReference type="PROSITE" id="PS50222">
    <property type="entry name" value="EF_HAND_2"/>
    <property type="match status" value="3"/>
</dbReference>
<dbReference type="PROSITE" id="PS00018">
    <property type="entry name" value="EF_HAND_1"/>
    <property type="match status" value="3"/>
</dbReference>
<dbReference type="SUPFAM" id="SSF47473">
    <property type="entry name" value="EF-hand"/>
    <property type="match status" value="1"/>
</dbReference>
<feature type="domain" description="EF-hand" evidence="10">
    <location>
        <begin position="233"/>
        <end position="268"/>
    </location>
</feature>
<dbReference type="InterPro" id="IPR018247">
    <property type="entry name" value="EF_Hand_1_Ca_BS"/>
</dbReference>
<evidence type="ECO:0000256" key="6">
    <source>
        <dbReference type="ARBA" id="ARBA00022777"/>
    </source>
</evidence>
<evidence type="ECO:0000256" key="5">
    <source>
        <dbReference type="ARBA" id="ARBA00022741"/>
    </source>
</evidence>
<evidence type="ECO:0000256" key="4">
    <source>
        <dbReference type="ARBA" id="ARBA00022679"/>
    </source>
</evidence>
<evidence type="ECO:0000313" key="11">
    <source>
        <dbReference type="EMBL" id="CAJ1972586.1"/>
    </source>
</evidence>
<dbReference type="AlphaFoldDB" id="A0AA86TAH0"/>
<keyword evidence="6" id="KW-0418">Kinase</keyword>
<evidence type="ECO:0000256" key="2">
    <source>
        <dbReference type="ARBA" id="ARBA00022527"/>
    </source>
</evidence>
<dbReference type="FunFam" id="1.10.238.10:FF:000001">
    <property type="entry name" value="Calmodulin 1"/>
    <property type="match status" value="1"/>
</dbReference>
<evidence type="ECO:0000259" key="10">
    <source>
        <dbReference type="PROSITE" id="PS50222"/>
    </source>
</evidence>